<dbReference type="GeneID" id="102564671"/>
<dbReference type="KEGG" id="amj:102564671"/>
<name>A0A151MF88_ALLMI</name>
<dbReference type="Gene3D" id="3.30.160.60">
    <property type="entry name" value="Classic Zinc Finger"/>
    <property type="match status" value="1"/>
</dbReference>
<dbReference type="EMBL" id="AKHW03006215">
    <property type="protein sequence ID" value="KYO23050.1"/>
    <property type="molecule type" value="Genomic_DNA"/>
</dbReference>
<dbReference type="Pfam" id="PF13765">
    <property type="entry name" value="PRY"/>
    <property type="match status" value="1"/>
</dbReference>
<feature type="region of interest" description="Disordered" evidence="1">
    <location>
        <begin position="1"/>
        <end position="39"/>
    </location>
</feature>
<dbReference type="PROSITE" id="PS50188">
    <property type="entry name" value="B302_SPRY"/>
    <property type="match status" value="1"/>
</dbReference>
<evidence type="ECO:0000313" key="4">
    <source>
        <dbReference type="Proteomes" id="UP000050525"/>
    </source>
</evidence>
<dbReference type="PANTHER" id="PTHR24103">
    <property type="entry name" value="E3 UBIQUITIN-PROTEIN LIGASE TRIM"/>
    <property type="match status" value="1"/>
</dbReference>
<evidence type="ECO:0000259" key="2">
    <source>
        <dbReference type="PROSITE" id="PS50188"/>
    </source>
</evidence>
<feature type="compositionally biased region" description="Basic and acidic residues" evidence="1">
    <location>
        <begin position="1"/>
        <end position="12"/>
    </location>
</feature>
<dbReference type="SUPFAM" id="SSF49899">
    <property type="entry name" value="Concanavalin A-like lectins/glucanases"/>
    <property type="match status" value="1"/>
</dbReference>
<dbReference type="CDD" id="cd12904">
    <property type="entry name" value="SPRY_BSPRY"/>
    <property type="match status" value="1"/>
</dbReference>
<organism evidence="3 4">
    <name type="scientific">Alligator mississippiensis</name>
    <name type="common">American alligator</name>
    <dbReference type="NCBI Taxonomy" id="8496"/>
    <lineage>
        <taxon>Eukaryota</taxon>
        <taxon>Metazoa</taxon>
        <taxon>Chordata</taxon>
        <taxon>Craniata</taxon>
        <taxon>Vertebrata</taxon>
        <taxon>Euteleostomi</taxon>
        <taxon>Archelosauria</taxon>
        <taxon>Archosauria</taxon>
        <taxon>Crocodylia</taxon>
        <taxon>Alligatoridae</taxon>
        <taxon>Alligatorinae</taxon>
        <taxon>Alligator</taxon>
    </lineage>
</organism>
<dbReference type="Pfam" id="PF00622">
    <property type="entry name" value="SPRY"/>
    <property type="match status" value="1"/>
</dbReference>
<reference evidence="3 4" key="1">
    <citation type="journal article" date="2012" name="Genome Biol.">
        <title>Sequencing three crocodilian genomes to illuminate the evolution of archosaurs and amniotes.</title>
        <authorList>
            <person name="St John J.A."/>
            <person name="Braun E.L."/>
            <person name="Isberg S.R."/>
            <person name="Miles L.G."/>
            <person name="Chong A.Y."/>
            <person name="Gongora J."/>
            <person name="Dalzell P."/>
            <person name="Moran C."/>
            <person name="Bed'hom B."/>
            <person name="Abzhanov A."/>
            <person name="Burgess S.C."/>
            <person name="Cooksey A.M."/>
            <person name="Castoe T.A."/>
            <person name="Crawford N.G."/>
            <person name="Densmore L.D."/>
            <person name="Drew J.C."/>
            <person name="Edwards S.V."/>
            <person name="Faircloth B.C."/>
            <person name="Fujita M.K."/>
            <person name="Greenwold M.J."/>
            <person name="Hoffmann F.G."/>
            <person name="Howard J.M."/>
            <person name="Iguchi T."/>
            <person name="Janes D.E."/>
            <person name="Khan S.Y."/>
            <person name="Kohno S."/>
            <person name="de Koning A.J."/>
            <person name="Lance S.L."/>
            <person name="McCarthy F.M."/>
            <person name="McCormack J.E."/>
            <person name="Merchant M.E."/>
            <person name="Peterson D.G."/>
            <person name="Pollock D.D."/>
            <person name="Pourmand N."/>
            <person name="Raney B.J."/>
            <person name="Roessler K.A."/>
            <person name="Sanford J.R."/>
            <person name="Sawyer R.H."/>
            <person name="Schmidt C.J."/>
            <person name="Triplett E.W."/>
            <person name="Tuberville T.D."/>
            <person name="Venegas-Anaya M."/>
            <person name="Howard J.T."/>
            <person name="Jarvis E.D."/>
            <person name="Guillette L.J.Jr."/>
            <person name="Glenn T.C."/>
            <person name="Green R.E."/>
            <person name="Ray D.A."/>
        </authorList>
    </citation>
    <scope>NUCLEOTIDE SEQUENCE [LARGE SCALE GENOMIC DNA]</scope>
    <source>
        <strain evidence="3">KSC_2009_1</strain>
    </source>
</reference>
<dbReference type="Gene3D" id="2.60.120.920">
    <property type="match status" value="1"/>
</dbReference>
<accession>A0A151MF88</accession>
<dbReference type="InterPro" id="IPR043136">
    <property type="entry name" value="B30.2/SPRY_sf"/>
</dbReference>
<proteinExistence type="predicted"/>
<dbReference type="InterPro" id="IPR006574">
    <property type="entry name" value="PRY"/>
</dbReference>
<dbReference type="CTD" id="54836"/>
<gene>
    <name evidence="3" type="primary">BSPRY</name>
    <name evidence="3" type="ORF">Y1Q_0005521</name>
</gene>
<dbReference type="InterPro" id="IPR050143">
    <property type="entry name" value="TRIM/RBCC"/>
</dbReference>
<dbReference type="Proteomes" id="UP000050525">
    <property type="component" value="Unassembled WGS sequence"/>
</dbReference>
<comment type="caution">
    <text evidence="3">The sequence shown here is derived from an EMBL/GenBank/DDBJ whole genome shotgun (WGS) entry which is preliminary data.</text>
</comment>
<dbReference type="InterPro" id="IPR003877">
    <property type="entry name" value="SPRY_dom"/>
</dbReference>
<dbReference type="AlphaFoldDB" id="A0A151MF88"/>
<evidence type="ECO:0000256" key="1">
    <source>
        <dbReference type="SAM" id="MobiDB-lite"/>
    </source>
</evidence>
<dbReference type="InterPro" id="IPR013320">
    <property type="entry name" value="ConA-like_dom_sf"/>
</dbReference>
<dbReference type="eggNOG" id="KOG2177">
    <property type="taxonomic scope" value="Eukaryota"/>
</dbReference>
<protein>
    <submittedName>
        <fullName evidence="3">B box and SPRY domain-containing protein</fullName>
    </submittedName>
</protein>
<dbReference type="OrthoDB" id="9875313at2759"/>
<dbReference type="InterPro" id="IPR001870">
    <property type="entry name" value="B30.2/SPRY"/>
</dbReference>
<dbReference type="CDD" id="cd19834">
    <property type="entry name" value="Bbox2_BSPRY"/>
    <property type="match status" value="1"/>
</dbReference>
<dbReference type="SUPFAM" id="SSF57845">
    <property type="entry name" value="B-box zinc-binding domain"/>
    <property type="match status" value="1"/>
</dbReference>
<keyword evidence="4" id="KW-1185">Reference proteome</keyword>
<evidence type="ECO:0000313" key="3">
    <source>
        <dbReference type="EMBL" id="KYO23050.1"/>
    </source>
</evidence>
<dbReference type="SMART" id="SM00589">
    <property type="entry name" value="PRY"/>
    <property type="match status" value="1"/>
</dbReference>
<sequence>MAERRAQAEPGDRSAALPGEGTAAPGGAGRDLGEQEPGAARGAWAAERCPDHDLELVWFCCTEKRLVCAHCPSLGACRGHRVRTVEEQAAELRNKIVDQCEKLQLQSATITKYVAEVLPGKNQSALSAASWARETVIQRLIFVRNVCENEEQRLLEKVHTEEERTHQSILTQRAHWTESLQKLATLRTYLVDMITNLDDRGLVHAEQEIFERTEAAEGILEPQESEKLNFNQKCVQSPLLHRLWASTVLCCTTGLEEIRVDEKTISPRLALSEDKKTLTFSPKAKTYPDCPDRFDHWPNALAAKAFHKGIHAWRVSVEKSCAYKLGVSYGSLQRKGPGNEARLGYNSCSWVFSRYDKEFRFSHDSQHQTVELIKCPMQIGVLVDFDGGEVLFYDPNSCIILHSHRETFTEPIYPVLAVADQSISLVQ</sequence>
<dbReference type="InterPro" id="IPR003879">
    <property type="entry name" value="Butyrophylin_SPRY"/>
</dbReference>
<dbReference type="RefSeq" id="XP_006268355.1">
    <property type="nucleotide sequence ID" value="XM_006268293.4"/>
</dbReference>
<dbReference type="PRINTS" id="PR01407">
    <property type="entry name" value="BUTYPHLNCDUF"/>
</dbReference>
<feature type="domain" description="B30.2/SPRY" evidence="2">
    <location>
        <begin position="238"/>
        <end position="427"/>
    </location>
</feature>
<dbReference type="PhylomeDB" id="A0A151MF88"/>